<dbReference type="KEGG" id="daur:Daura_43765"/>
<organism evidence="1 2">
    <name type="scientific">Dactylosporangium aurantiacum</name>
    <dbReference type="NCBI Taxonomy" id="35754"/>
    <lineage>
        <taxon>Bacteria</taxon>
        <taxon>Bacillati</taxon>
        <taxon>Actinomycetota</taxon>
        <taxon>Actinomycetes</taxon>
        <taxon>Micromonosporales</taxon>
        <taxon>Micromonosporaceae</taxon>
        <taxon>Dactylosporangium</taxon>
    </lineage>
</organism>
<dbReference type="AlphaFoldDB" id="A0A9Q9IG40"/>
<dbReference type="RefSeq" id="WP_033362436.1">
    <property type="nucleotide sequence ID" value="NZ_CP073767.1"/>
</dbReference>
<dbReference type="Proteomes" id="UP001058003">
    <property type="component" value="Chromosome"/>
</dbReference>
<evidence type="ECO:0008006" key="3">
    <source>
        <dbReference type="Google" id="ProtNLM"/>
    </source>
</evidence>
<dbReference type="EMBL" id="CP073767">
    <property type="protein sequence ID" value="UWZ53392.1"/>
    <property type="molecule type" value="Genomic_DNA"/>
</dbReference>
<protein>
    <recommendedName>
        <fullName evidence="3">Rho termination factor N-terminal domain-containing protein</fullName>
    </recommendedName>
</protein>
<keyword evidence="2" id="KW-1185">Reference proteome</keyword>
<accession>A0A9Q9IG40</accession>
<evidence type="ECO:0000313" key="2">
    <source>
        <dbReference type="Proteomes" id="UP001058003"/>
    </source>
</evidence>
<reference evidence="1" key="1">
    <citation type="submission" date="2021-04" db="EMBL/GenBank/DDBJ databases">
        <title>Dactylosporangium aurantiacum NRRL B-8018 full assembly.</title>
        <authorList>
            <person name="Hartkoorn R.C."/>
            <person name="Beaudoing E."/>
            <person name="Hot D."/>
        </authorList>
    </citation>
    <scope>NUCLEOTIDE SEQUENCE</scope>
    <source>
        <strain evidence="1">NRRL B-8018</strain>
    </source>
</reference>
<proteinExistence type="predicted"/>
<gene>
    <name evidence="1" type="ORF">Daura_43765</name>
</gene>
<evidence type="ECO:0000313" key="1">
    <source>
        <dbReference type="EMBL" id="UWZ53392.1"/>
    </source>
</evidence>
<name>A0A9Q9IG40_9ACTN</name>
<dbReference type="OrthoDB" id="3387378at2"/>
<sequence>MTDPADLAHDVLLKVAAFVKALPADQLADLATGAATLTLVPRAGRAPAPSRATATKPLSRPVAEIETMLAEIGTRAAAVQYLHDERLTVPQLRELAKTLGVALPGKSAKDAIITRIVDSAVGRRLDSAAIGRLAAR</sequence>